<comment type="caution">
    <text evidence="1">The sequence shown here is derived from an EMBL/GenBank/DDBJ whole genome shotgun (WGS) entry which is preliminary data.</text>
</comment>
<dbReference type="RefSeq" id="WP_133237014.1">
    <property type="nucleotide sequence ID" value="NZ_SOZE01000060.1"/>
</dbReference>
<reference evidence="1 2" key="1">
    <citation type="journal article" date="2017" name="Int. J. Syst. Evol. Microbiol.">
        <title>Mucilaginibacterpsychrotolerans sp. nov., isolated from peatlands.</title>
        <authorList>
            <person name="Deng Y."/>
            <person name="Shen L."/>
            <person name="Xu B."/>
            <person name="Liu Y."/>
            <person name="Gu Z."/>
            <person name="Liu H."/>
            <person name="Zhou Y."/>
        </authorList>
    </citation>
    <scope>NUCLEOTIDE SEQUENCE [LARGE SCALE GENOMIC DNA]</scope>
    <source>
        <strain evidence="1 2">NH7-4</strain>
    </source>
</reference>
<evidence type="ECO:0000313" key="2">
    <source>
        <dbReference type="Proteomes" id="UP000297540"/>
    </source>
</evidence>
<sequence length="101" mass="11360">MKIFIKDEGVGISAEDQKRRSNGFVVPGMKNQGRIRFGDRALPCFGDFGLSQQPNTGRKYAGCRNDFLFCDGLRIKKAAYYQAAPFKTILGRFRACLKMAE</sequence>
<proteinExistence type="predicted"/>
<organism evidence="1 2">
    <name type="scientific">Mucilaginibacter psychrotolerans</name>
    <dbReference type="NCBI Taxonomy" id="1524096"/>
    <lineage>
        <taxon>Bacteria</taxon>
        <taxon>Pseudomonadati</taxon>
        <taxon>Bacteroidota</taxon>
        <taxon>Sphingobacteriia</taxon>
        <taxon>Sphingobacteriales</taxon>
        <taxon>Sphingobacteriaceae</taxon>
        <taxon>Mucilaginibacter</taxon>
    </lineage>
</organism>
<dbReference type="Proteomes" id="UP000297540">
    <property type="component" value="Unassembled WGS sequence"/>
</dbReference>
<evidence type="ECO:0000313" key="1">
    <source>
        <dbReference type="EMBL" id="TFF30348.1"/>
    </source>
</evidence>
<name>A0A4Y8RZ76_9SPHI</name>
<accession>A0A4Y8RZ76</accession>
<dbReference type="EMBL" id="SOZE01000060">
    <property type="protein sequence ID" value="TFF30348.1"/>
    <property type="molecule type" value="Genomic_DNA"/>
</dbReference>
<keyword evidence="2" id="KW-1185">Reference proteome</keyword>
<gene>
    <name evidence="1" type="ORF">E2R66_27605</name>
</gene>
<protein>
    <submittedName>
        <fullName evidence="1">Uncharacterized protein</fullName>
    </submittedName>
</protein>
<dbReference type="AlphaFoldDB" id="A0A4Y8RZ76"/>